<gene>
    <name evidence="1" type="ORF">E2C01_061105</name>
</gene>
<dbReference type="EMBL" id="VSRR010025548">
    <property type="protein sequence ID" value="MPC66946.1"/>
    <property type="molecule type" value="Genomic_DNA"/>
</dbReference>
<reference evidence="1 2" key="1">
    <citation type="submission" date="2019-05" db="EMBL/GenBank/DDBJ databases">
        <title>Another draft genome of Portunus trituberculatus and its Hox gene families provides insights of decapod evolution.</title>
        <authorList>
            <person name="Jeong J.-H."/>
            <person name="Song I."/>
            <person name="Kim S."/>
            <person name="Choi T."/>
            <person name="Kim D."/>
            <person name="Ryu S."/>
            <person name="Kim W."/>
        </authorList>
    </citation>
    <scope>NUCLEOTIDE SEQUENCE [LARGE SCALE GENOMIC DNA]</scope>
    <source>
        <tissue evidence="1">Muscle</tissue>
    </source>
</reference>
<dbReference type="AlphaFoldDB" id="A0A5B7HAG6"/>
<comment type="caution">
    <text evidence="1">The sequence shown here is derived from an EMBL/GenBank/DDBJ whole genome shotgun (WGS) entry which is preliminary data.</text>
</comment>
<organism evidence="1 2">
    <name type="scientific">Portunus trituberculatus</name>
    <name type="common">Swimming crab</name>
    <name type="synonym">Neptunus trituberculatus</name>
    <dbReference type="NCBI Taxonomy" id="210409"/>
    <lineage>
        <taxon>Eukaryota</taxon>
        <taxon>Metazoa</taxon>
        <taxon>Ecdysozoa</taxon>
        <taxon>Arthropoda</taxon>
        <taxon>Crustacea</taxon>
        <taxon>Multicrustacea</taxon>
        <taxon>Malacostraca</taxon>
        <taxon>Eumalacostraca</taxon>
        <taxon>Eucarida</taxon>
        <taxon>Decapoda</taxon>
        <taxon>Pleocyemata</taxon>
        <taxon>Brachyura</taxon>
        <taxon>Eubrachyura</taxon>
        <taxon>Portunoidea</taxon>
        <taxon>Portunidae</taxon>
        <taxon>Portuninae</taxon>
        <taxon>Portunus</taxon>
    </lineage>
</organism>
<evidence type="ECO:0000313" key="2">
    <source>
        <dbReference type="Proteomes" id="UP000324222"/>
    </source>
</evidence>
<dbReference type="Proteomes" id="UP000324222">
    <property type="component" value="Unassembled WGS sequence"/>
</dbReference>
<name>A0A5B7HAG6_PORTR</name>
<evidence type="ECO:0000313" key="1">
    <source>
        <dbReference type="EMBL" id="MPC66946.1"/>
    </source>
</evidence>
<accession>A0A5B7HAG6</accession>
<keyword evidence="2" id="KW-1185">Reference proteome</keyword>
<proteinExistence type="predicted"/>
<sequence length="154" mass="16247">MLCNGEISCGVSGDACTSPGCVLGLSNSPALVNKPSRITNSGEVRPARDVLLLEGKEVGGEDTGLFLSIASQQGVPVRMGNLMPQGCPACSHTSTHPVLTVRPHPLCVARDVAKRRLELTTEPRFHDGNNLHVVSEDKVVGEVTKVCAETPHVD</sequence>
<protein>
    <submittedName>
        <fullName evidence="1">Uncharacterized protein</fullName>
    </submittedName>
</protein>